<sequence length="142" mass="15310">MYTGKKGAFQSDLVYEIFSRHLKQTIGAVVDHELPVGGLALCTAAMERALELWAEGEAPKNLKVSDDDSKNDNKKKVFGGDEWIARTGGYATLASGLHKDDQWPIIITEAEARFPNAVAVSSGLVVAAPLEAQAIRAALSLW</sequence>
<accession>A0A8H5HII0</accession>
<organism evidence="1 2">
    <name type="scientific">Tricholomella constricta</name>
    <dbReference type="NCBI Taxonomy" id="117010"/>
    <lineage>
        <taxon>Eukaryota</taxon>
        <taxon>Fungi</taxon>
        <taxon>Dikarya</taxon>
        <taxon>Basidiomycota</taxon>
        <taxon>Agaricomycotina</taxon>
        <taxon>Agaricomycetes</taxon>
        <taxon>Agaricomycetidae</taxon>
        <taxon>Agaricales</taxon>
        <taxon>Tricholomatineae</taxon>
        <taxon>Lyophyllaceae</taxon>
        <taxon>Tricholomella</taxon>
    </lineage>
</organism>
<evidence type="ECO:0000313" key="1">
    <source>
        <dbReference type="EMBL" id="KAF5383867.1"/>
    </source>
</evidence>
<evidence type="ECO:0000313" key="2">
    <source>
        <dbReference type="Proteomes" id="UP000565441"/>
    </source>
</evidence>
<comment type="caution">
    <text evidence="1">The sequence shown here is derived from an EMBL/GenBank/DDBJ whole genome shotgun (WGS) entry which is preliminary data.</text>
</comment>
<reference evidence="1 2" key="1">
    <citation type="journal article" date="2020" name="ISME J.">
        <title>Uncovering the hidden diversity of litter-decomposition mechanisms in mushroom-forming fungi.</title>
        <authorList>
            <person name="Floudas D."/>
            <person name="Bentzer J."/>
            <person name="Ahren D."/>
            <person name="Johansson T."/>
            <person name="Persson P."/>
            <person name="Tunlid A."/>
        </authorList>
    </citation>
    <scope>NUCLEOTIDE SEQUENCE [LARGE SCALE GENOMIC DNA]</scope>
    <source>
        <strain evidence="1 2">CBS 661.87</strain>
    </source>
</reference>
<protein>
    <submittedName>
        <fullName evidence="1">Uncharacterized protein</fullName>
    </submittedName>
</protein>
<dbReference type="AlphaFoldDB" id="A0A8H5HII0"/>
<dbReference type="Proteomes" id="UP000565441">
    <property type="component" value="Unassembled WGS sequence"/>
</dbReference>
<gene>
    <name evidence="1" type="ORF">D9615_003638</name>
</gene>
<name>A0A8H5HII0_9AGAR</name>
<proteinExistence type="predicted"/>
<keyword evidence="2" id="KW-1185">Reference proteome</keyword>
<dbReference type="EMBL" id="JAACJP010000006">
    <property type="protein sequence ID" value="KAF5383867.1"/>
    <property type="molecule type" value="Genomic_DNA"/>
</dbReference>
<dbReference type="OrthoDB" id="2755811at2759"/>